<dbReference type="EMBL" id="CP094298">
    <property type="protein sequence ID" value="UNZ03471.1"/>
    <property type="molecule type" value="Genomic_DNA"/>
</dbReference>
<evidence type="ECO:0008006" key="3">
    <source>
        <dbReference type="Google" id="ProtNLM"/>
    </source>
</evidence>
<proteinExistence type="predicted"/>
<name>A0ABY3YZI6_STRRM</name>
<dbReference type="GeneID" id="66857432"/>
<dbReference type="RefSeq" id="WP_003985081.1">
    <property type="nucleotide sequence ID" value="NZ_CP043497.1"/>
</dbReference>
<reference evidence="1 2" key="1">
    <citation type="submission" date="2022-03" db="EMBL/GenBank/DDBJ databases">
        <title>Complete genome of Streptomyces rimosus ssp. rimosus R7 (=ATCC 10970).</title>
        <authorList>
            <person name="Beganovic S."/>
            <person name="Ruckert C."/>
            <person name="Busche T."/>
            <person name="Kalinowski J."/>
            <person name="Wittmann C."/>
        </authorList>
    </citation>
    <scope>NUCLEOTIDE SEQUENCE [LARGE SCALE GENOMIC DNA]</scope>
    <source>
        <strain evidence="1 2">R7</strain>
    </source>
</reference>
<keyword evidence="2" id="KW-1185">Reference proteome</keyword>
<evidence type="ECO:0000313" key="2">
    <source>
        <dbReference type="Proteomes" id="UP000829494"/>
    </source>
</evidence>
<sequence length="144" mass="15476">MLSRDGSNTVVHTGMRRMKRAGGLGAAALALTLGGGILTAPSAAASTENFIQFKNDALYFVSTCFEWQGPDGVLKTDCYEAKAKGQTWKAYFPAEATKADVKVTFAGYTGGPPKTVTVDDVNKNHCYQLKGTWPNYADVLRVNC</sequence>
<accession>A0ABY3YZI6</accession>
<protein>
    <recommendedName>
        <fullName evidence="3">Secreted protein</fullName>
    </recommendedName>
</protein>
<dbReference type="Proteomes" id="UP000829494">
    <property type="component" value="Chromosome"/>
</dbReference>
<evidence type="ECO:0000313" key="1">
    <source>
        <dbReference type="EMBL" id="UNZ03471.1"/>
    </source>
</evidence>
<gene>
    <name evidence="1" type="ORF">SRIMR7_15035</name>
</gene>
<organism evidence="1 2">
    <name type="scientific">Streptomyces rimosus subsp. rimosus</name>
    <dbReference type="NCBI Taxonomy" id="132474"/>
    <lineage>
        <taxon>Bacteria</taxon>
        <taxon>Bacillati</taxon>
        <taxon>Actinomycetota</taxon>
        <taxon>Actinomycetes</taxon>
        <taxon>Kitasatosporales</taxon>
        <taxon>Streptomycetaceae</taxon>
        <taxon>Streptomyces</taxon>
    </lineage>
</organism>